<feature type="coiled-coil region" evidence="14">
    <location>
        <begin position="535"/>
        <end position="565"/>
    </location>
</feature>
<dbReference type="SMART" id="SM00150">
    <property type="entry name" value="SPEC"/>
    <property type="match status" value="17"/>
</dbReference>
<dbReference type="SUPFAM" id="SSF46966">
    <property type="entry name" value="Spectrin repeat"/>
    <property type="match status" value="14"/>
</dbReference>
<dbReference type="GO" id="GO:0005856">
    <property type="term" value="C:cytoskeleton"/>
    <property type="evidence" value="ECO:0007669"/>
    <property type="project" value="UniProtKB-SubCell"/>
</dbReference>
<evidence type="ECO:0000313" key="20">
    <source>
        <dbReference type="RefSeq" id="XP_047739356.1"/>
    </source>
</evidence>
<dbReference type="InterPro" id="IPR035436">
    <property type="entry name" value="Dystrophin/utrophin"/>
</dbReference>
<dbReference type="Pfam" id="PF00435">
    <property type="entry name" value="Spectrin"/>
    <property type="match status" value="5"/>
</dbReference>
<keyword evidence="11" id="KW-0009">Actin-binding</keyword>
<dbReference type="Gene3D" id="1.20.58.60">
    <property type="match status" value="13"/>
</dbReference>
<dbReference type="PANTHER" id="PTHR12268">
    <property type="entry name" value="E3 UBIQUITIN-PROTEIN LIGASE KCMF1"/>
    <property type="match status" value="1"/>
</dbReference>
<evidence type="ECO:0000256" key="4">
    <source>
        <dbReference type="ARBA" id="ARBA00022490"/>
    </source>
</evidence>
<evidence type="ECO:0000256" key="6">
    <source>
        <dbReference type="ARBA" id="ARBA00022737"/>
    </source>
</evidence>
<dbReference type="GO" id="GO:0005737">
    <property type="term" value="C:cytoplasm"/>
    <property type="evidence" value="ECO:0007669"/>
    <property type="project" value="UniProtKB-ARBA"/>
</dbReference>
<dbReference type="InterPro" id="IPR001202">
    <property type="entry name" value="WW_dom"/>
</dbReference>
<dbReference type="SUPFAM" id="SSF51045">
    <property type="entry name" value="WW domain"/>
    <property type="match status" value="1"/>
</dbReference>
<feature type="region of interest" description="Disordered" evidence="15">
    <location>
        <begin position="1622"/>
        <end position="1651"/>
    </location>
</feature>
<feature type="compositionally biased region" description="Polar residues" evidence="15">
    <location>
        <begin position="4384"/>
        <end position="4407"/>
    </location>
</feature>
<comment type="subcellular location">
    <subcellularLocation>
        <location evidence="2">Cell membrane</location>
        <location evidence="2">Sarcolemma</location>
        <topology evidence="2">Peripheral membrane protein</topology>
        <orientation evidence="2">Cytoplasmic side</orientation>
    </subcellularLocation>
    <subcellularLocation>
        <location evidence="1">Cytoplasm</location>
        <location evidence="1">Cytoskeleton</location>
    </subcellularLocation>
</comment>
<evidence type="ECO:0000256" key="7">
    <source>
        <dbReference type="ARBA" id="ARBA00022771"/>
    </source>
</evidence>
<keyword evidence="7 13" id="KW-0863">Zinc-finger</keyword>
<dbReference type="SUPFAM" id="SSF47473">
    <property type="entry name" value="EF-hand"/>
    <property type="match status" value="2"/>
</dbReference>
<feature type="region of interest" description="Disordered" evidence="15">
    <location>
        <begin position="2086"/>
        <end position="2120"/>
    </location>
</feature>
<keyword evidence="4" id="KW-0963">Cytoplasm</keyword>
<dbReference type="InterPro" id="IPR011992">
    <property type="entry name" value="EF-hand-dom_pair"/>
</dbReference>
<dbReference type="SMART" id="SM00033">
    <property type="entry name" value="CH"/>
    <property type="match status" value="2"/>
</dbReference>
<feature type="domain" description="Calponin-homology (CH)" evidence="17">
    <location>
        <begin position="117"/>
        <end position="221"/>
    </location>
</feature>
<dbReference type="InterPro" id="IPR043145">
    <property type="entry name" value="Znf_ZZ_sf"/>
</dbReference>
<dbReference type="InterPro" id="IPR036020">
    <property type="entry name" value="WW_dom_sf"/>
</dbReference>
<feature type="region of interest" description="Disordered" evidence="15">
    <location>
        <begin position="351"/>
        <end position="386"/>
    </location>
</feature>
<evidence type="ECO:0000256" key="10">
    <source>
        <dbReference type="ARBA" id="ARBA00023136"/>
    </source>
</evidence>
<feature type="compositionally biased region" description="Polar residues" evidence="15">
    <location>
        <begin position="370"/>
        <end position="382"/>
    </location>
</feature>
<feature type="region of interest" description="Disordered" evidence="15">
    <location>
        <begin position="1"/>
        <end position="58"/>
    </location>
</feature>
<evidence type="ECO:0000259" key="16">
    <source>
        <dbReference type="PROSITE" id="PS50020"/>
    </source>
</evidence>
<dbReference type="InterPro" id="IPR018159">
    <property type="entry name" value="Spectrin/alpha-actinin"/>
</dbReference>
<dbReference type="Pfam" id="PF09068">
    <property type="entry name" value="EF-hand_2"/>
    <property type="match status" value="1"/>
</dbReference>
<dbReference type="Pfam" id="PF00307">
    <property type="entry name" value="CH"/>
    <property type="match status" value="2"/>
</dbReference>
<feature type="domain" description="ZZ-type" evidence="18">
    <location>
        <begin position="4112"/>
        <end position="4168"/>
    </location>
</feature>
<feature type="compositionally biased region" description="Low complexity" evidence="15">
    <location>
        <begin position="4318"/>
        <end position="4337"/>
    </location>
</feature>
<keyword evidence="3" id="KW-1003">Cell membrane</keyword>
<dbReference type="GO" id="GO:0045202">
    <property type="term" value="C:synapse"/>
    <property type="evidence" value="ECO:0007669"/>
    <property type="project" value="GOC"/>
</dbReference>
<dbReference type="Gene3D" id="3.30.60.90">
    <property type="match status" value="1"/>
</dbReference>
<dbReference type="SMART" id="SM00456">
    <property type="entry name" value="WW"/>
    <property type="match status" value="1"/>
</dbReference>
<evidence type="ECO:0000256" key="14">
    <source>
        <dbReference type="SAM" id="Coils"/>
    </source>
</evidence>
<dbReference type="Pfam" id="PF00569">
    <property type="entry name" value="ZZ"/>
    <property type="match status" value="1"/>
</dbReference>
<feature type="region of interest" description="Disordered" evidence="15">
    <location>
        <begin position="1970"/>
        <end position="2009"/>
    </location>
</feature>
<evidence type="ECO:0000256" key="11">
    <source>
        <dbReference type="ARBA" id="ARBA00023203"/>
    </source>
</evidence>
<dbReference type="PROSITE" id="PS50020">
    <property type="entry name" value="WW_DOMAIN_2"/>
    <property type="match status" value="1"/>
</dbReference>
<dbReference type="PROSITE" id="PS00019">
    <property type="entry name" value="ACTININ_1"/>
    <property type="match status" value="1"/>
</dbReference>
<feature type="compositionally biased region" description="Polar residues" evidence="15">
    <location>
        <begin position="3507"/>
        <end position="3522"/>
    </location>
</feature>
<dbReference type="RefSeq" id="XP_047739356.1">
    <property type="nucleotide sequence ID" value="XM_047883400.1"/>
</dbReference>
<dbReference type="GO" id="GO:0042383">
    <property type="term" value="C:sarcolemma"/>
    <property type="evidence" value="ECO:0007669"/>
    <property type="project" value="UniProtKB-SubCell"/>
</dbReference>
<feature type="region of interest" description="Disordered" evidence="15">
    <location>
        <begin position="2491"/>
        <end position="2513"/>
    </location>
</feature>
<dbReference type="InterPro" id="IPR036872">
    <property type="entry name" value="CH_dom_sf"/>
</dbReference>
<keyword evidence="9" id="KW-0106">Calcium</keyword>
<keyword evidence="8" id="KW-0862">Zinc</keyword>
<feature type="compositionally biased region" description="Basic and acidic residues" evidence="15">
    <location>
        <begin position="2356"/>
        <end position="2369"/>
    </location>
</feature>
<dbReference type="CDD" id="cd02334">
    <property type="entry name" value="ZZ_dystrophin"/>
    <property type="match status" value="1"/>
</dbReference>
<keyword evidence="5" id="KW-0479">Metal-binding</keyword>
<dbReference type="SMART" id="SM00291">
    <property type="entry name" value="ZnF_ZZ"/>
    <property type="match status" value="1"/>
</dbReference>
<feature type="compositionally biased region" description="Basic and acidic residues" evidence="15">
    <location>
        <begin position="1635"/>
        <end position="1651"/>
    </location>
</feature>
<feature type="coiled-coil region" evidence="14">
    <location>
        <begin position="2803"/>
        <end position="2830"/>
    </location>
</feature>
<evidence type="ECO:0000256" key="3">
    <source>
        <dbReference type="ARBA" id="ARBA00022475"/>
    </source>
</evidence>
<reference evidence="20" key="1">
    <citation type="submission" date="2025-08" db="UniProtKB">
        <authorList>
            <consortium name="RefSeq"/>
        </authorList>
    </citation>
    <scope>IDENTIFICATION</scope>
    <source>
        <tissue evidence="20">Whole organism</tissue>
    </source>
</reference>
<feature type="coiled-coil region" evidence="14">
    <location>
        <begin position="94"/>
        <end position="121"/>
    </location>
</feature>
<dbReference type="InterPro" id="IPR050774">
    <property type="entry name" value="KCMF1/Dystrophin"/>
</dbReference>
<keyword evidence="10" id="KW-0472">Membrane</keyword>
<evidence type="ECO:0000256" key="2">
    <source>
        <dbReference type="ARBA" id="ARBA00004278"/>
    </source>
</evidence>
<evidence type="ECO:0000256" key="9">
    <source>
        <dbReference type="ARBA" id="ARBA00022837"/>
    </source>
</evidence>
<name>A0A979FSD3_HYAAZ</name>
<dbReference type="GeneID" id="108669448"/>
<dbReference type="InterPro" id="IPR015154">
    <property type="entry name" value="EF-hand_dom_typ2"/>
</dbReference>
<evidence type="ECO:0000256" key="1">
    <source>
        <dbReference type="ARBA" id="ARBA00004245"/>
    </source>
</evidence>
<dbReference type="PROSITE" id="PS01357">
    <property type="entry name" value="ZF_ZZ_1"/>
    <property type="match status" value="1"/>
</dbReference>
<dbReference type="PIRSF" id="PIRSF002341">
    <property type="entry name" value="Dystrophin/utrophin"/>
    <property type="match status" value="1"/>
</dbReference>
<feature type="compositionally biased region" description="Polar residues" evidence="15">
    <location>
        <begin position="1979"/>
        <end position="2009"/>
    </location>
</feature>
<evidence type="ECO:0000256" key="5">
    <source>
        <dbReference type="ARBA" id="ARBA00022723"/>
    </source>
</evidence>
<dbReference type="OrthoDB" id="10057795at2759"/>
<keyword evidence="6" id="KW-0677">Repeat</keyword>
<dbReference type="GO" id="GO:0099536">
    <property type="term" value="P:synaptic signaling"/>
    <property type="evidence" value="ECO:0007669"/>
    <property type="project" value="TreeGrafter"/>
</dbReference>
<dbReference type="InterPro" id="IPR000433">
    <property type="entry name" value="Znf_ZZ"/>
</dbReference>
<feature type="coiled-coil region" evidence="14">
    <location>
        <begin position="4353"/>
        <end position="4383"/>
    </location>
</feature>
<evidence type="ECO:0000256" key="12">
    <source>
        <dbReference type="ARBA" id="ARBA00023212"/>
    </source>
</evidence>
<feature type="compositionally biased region" description="Basic and acidic residues" evidence="15">
    <location>
        <begin position="3684"/>
        <end position="3702"/>
    </location>
</feature>
<protein>
    <submittedName>
        <fullName evidence="20">Dystrophin</fullName>
    </submittedName>
</protein>
<keyword evidence="19" id="KW-1185">Reference proteome</keyword>
<feature type="compositionally biased region" description="Low complexity" evidence="15">
    <location>
        <begin position="2500"/>
        <end position="2510"/>
    </location>
</feature>
<dbReference type="PROSITE" id="PS50135">
    <property type="entry name" value="ZF_ZZ_2"/>
    <property type="match status" value="1"/>
</dbReference>
<dbReference type="Pfam" id="PF09069">
    <property type="entry name" value="EF-hand_3"/>
    <property type="match status" value="1"/>
</dbReference>
<dbReference type="InterPro" id="IPR001589">
    <property type="entry name" value="Actinin_actin-bd_CS"/>
</dbReference>
<evidence type="ECO:0000259" key="18">
    <source>
        <dbReference type="PROSITE" id="PS50135"/>
    </source>
</evidence>
<dbReference type="GO" id="GO:0016010">
    <property type="term" value="C:dystrophin-associated glycoprotein complex"/>
    <property type="evidence" value="ECO:0007669"/>
    <property type="project" value="UniProtKB-ARBA"/>
</dbReference>
<proteinExistence type="predicted"/>
<feature type="coiled-coil region" evidence="14">
    <location>
        <begin position="1494"/>
        <end position="1528"/>
    </location>
</feature>
<dbReference type="CDD" id="cd16242">
    <property type="entry name" value="EFh_DMD_like"/>
    <property type="match status" value="1"/>
</dbReference>
<keyword evidence="14" id="KW-0175">Coiled coil</keyword>
<dbReference type="PANTHER" id="PTHR12268:SF14">
    <property type="entry name" value="DYSTROPHIN-1"/>
    <property type="match status" value="1"/>
</dbReference>
<dbReference type="SUPFAM" id="SSF47576">
    <property type="entry name" value="Calponin-homology domain, CH-domain"/>
    <property type="match status" value="1"/>
</dbReference>
<dbReference type="Gene3D" id="1.10.238.10">
    <property type="entry name" value="EF-hand"/>
    <property type="match status" value="2"/>
</dbReference>
<dbReference type="Gene3D" id="1.10.418.10">
    <property type="entry name" value="Calponin-like domain"/>
    <property type="match status" value="2"/>
</dbReference>
<feature type="region of interest" description="Disordered" evidence="15">
    <location>
        <begin position="2323"/>
        <end position="2395"/>
    </location>
</feature>
<dbReference type="CDD" id="cd00201">
    <property type="entry name" value="WW"/>
    <property type="match status" value="1"/>
</dbReference>
<feature type="compositionally biased region" description="Polar residues" evidence="15">
    <location>
        <begin position="2097"/>
        <end position="2107"/>
    </location>
</feature>
<feature type="domain" description="Calponin-homology (CH)" evidence="17">
    <location>
        <begin position="236"/>
        <end position="341"/>
    </location>
</feature>
<evidence type="ECO:0000259" key="17">
    <source>
        <dbReference type="PROSITE" id="PS50021"/>
    </source>
</evidence>
<dbReference type="KEGG" id="hazt:108669448"/>
<feature type="region of interest" description="Disordered" evidence="15">
    <location>
        <begin position="3507"/>
        <end position="3529"/>
    </location>
</feature>
<feature type="region of interest" description="Disordered" evidence="15">
    <location>
        <begin position="3664"/>
        <end position="3702"/>
    </location>
</feature>
<dbReference type="GO" id="GO:0046716">
    <property type="term" value="P:muscle cell cellular homeostasis"/>
    <property type="evidence" value="ECO:0007669"/>
    <property type="project" value="UniProtKB-ARBA"/>
</dbReference>
<dbReference type="SUPFAM" id="SSF57850">
    <property type="entry name" value="RING/U-box"/>
    <property type="match status" value="1"/>
</dbReference>
<feature type="domain" description="WW" evidence="16">
    <location>
        <begin position="3858"/>
        <end position="3891"/>
    </location>
</feature>
<dbReference type="CDD" id="cd00176">
    <property type="entry name" value="SPEC"/>
    <property type="match status" value="5"/>
</dbReference>
<feature type="compositionally biased region" description="Basic residues" evidence="15">
    <location>
        <begin position="9"/>
        <end position="22"/>
    </location>
</feature>
<feature type="region of interest" description="Disordered" evidence="15">
    <location>
        <begin position="4318"/>
        <end position="4338"/>
    </location>
</feature>
<evidence type="ECO:0000313" key="19">
    <source>
        <dbReference type="Proteomes" id="UP000694843"/>
    </source>
</evidence>
<feature type="compositionally biased region" description="Polar residues" evidence="15">
    <location>
        <begin position="4415"/>
        <end position="4427"/>
    </location>
</feature>
<gene>
    <name evidence="20" type="primary">LOC108669448</name>
</gene>
<feature type="region of interest" description="Disordered" evidence="15">
    <location>
        <begin position="4205"/>
        <end position="4226"/>
    </location>
</feature>
<dbReference type="InterPro" id="IPR015153">
    <property type="entry name" value="EF-hand_dom_typ1"/>
</dbReference>
<accession>A0A979FSD3</accession>
<dbReference type="InterPro" id="IPR001715">
    <property type="entry name" value="CH_dom"/>
</dbReference>
<dbReference type="Gene3D" id="2.20.70.10">
    <property type="match status" value="1"/>
</dbReference>
<dbReference type="FunFam" id="1.10.418.10:FF:000032">
    <property type="entry name" value="utrophin isoform X1"/>
    <property type="match status" value="1"/>
</dbReference>
<dbReference type="GO" id="GO:0050804">
    <property type="term" value="P:modulation of chemical synaptic transmission"/>
    <property type="evidence" value="ECO:0007669"/>
    <property type="project" value="UniProtKB-ARBA"/>
</dbReference>
<feature type="compositionally biased region" description="Polar residues" evidence="15">
    <location>
        <begin position="4217"/>
        <end position="4226"/>
    </location>
</feature>
<dbReference type="InterPro" id="IPR002017">
    <property type="entry name" value="Spectrin_repeat"/>
</dbReference>
<dbReference type="GO" id="GO:0008270">
    <property type="term" value="F:zinc ion binding"/>
    <property type="evidence" value="ECO:0007669"/>
    <property type="project" value="UniProtKB-KW"/>
</dbReference>
<sequence>MDRKSQSKSSRKKRSRKNRKNKSSGSPPPESGDSADNREELSGGEDASLAAEVRQVSEVTQLPKVQLGRAVEGCIGASDTIINEEQLKQEHESVISAEQEWTQLESEVRSQEDEREDVQKKTFTKWINSHLSKRNESTVTDLFYDLRDGTKLLLLLEILTDTKHAREKGGMRVHRLSNVRRALDVLASYNVKLVNISADYIVDGSPKITLALVWTIILHWQVQGVLKEVMAGFQQTSLEKTLLAWCRQTTKGYAGVDVRNFSSSWSDGLAFNALLHKHRPELFEWASLANKVPFARLQHAFNLAHEHLGINKLLDPEDVHTQVPDKKSVMMYVMCLFQALPPDRVSLQHLEETSPDSSLTETQGGGEGNNLKTTMRSPSKSSGMERPASLVSTCLAAYLRCLEEVLVWLLGAEERMDAMPEIGDTTLVLKEQFHDLEAVMLELTGRQSGVGEVLKEGSRLVKEGLAQGEEGEEIKQQMRLLNARWEGLRVKAMDRQSKLHVKLMKHQQEELMSLKSWLSSTEERIAAMSPVGSSLMEVKQQLEQHRQLQRDLENEQSTVSSLSNMVVVVDDPASDAAYAQLEDELTALGERWGHVCKWSEQQWATLQALALHWGQLEEGVRQLTLWLDGKEAQLRHIESNPSTNQQHILSQASMLQELQCELEVRHEQLSGLHDQCSVVLSGVPLHSAAHTELPRTLENIQDRWDCLLSIIEAQKTRLAKCGIDISTVVLVGGKRSSTSDSGEVSGDVTTTTAKTAHGSTIITRVITTKSVSSQESLDTGGHSKRPKLEPGTVRVDSPSCGSSVDSPLPMEIVSLHEVEDDQYNSETDKIEAEPRSGSSEPSDVSAVIRCLEKIEEKLQPSSTLNKNDEQREDLQRSVIRELSGLEKSYRRVRGEAGDRSREQQQLVAQWLAVQNMLRRIRSVSVPSTEGQIADRFSLLHSQYSETLDWLQDAAEALKRPGGEEDIRSEIMSLESSVEDGLESLQLLARVAQERLPADTGSSLRSDVAALLHSWLTLDTRLKELQKSLSDSSFRAVDPESVIEEVRTVEVVARDGTSGRKVVEKIETVVQEVLEVHVEGIESLELWLSRVELEISCSPMLDVLPKMVTHVSTLRNYLKRVIAEADRLIEHQRELSGKMTATSLAESPDSKSTTVVTEVTNNMAEVMSTVSGAADKCAAVRLLLERRLAVLTEGIEALEQHKAEVKGLQSWLAEVQVFLKAEEDQVLGRADLETLKAQLLQSNALEDDIATLSTNMLRVEQTCAKLEEGTPPATVTEISDVSAALREEARATAHTLRSEWECIVSKTRQLNDKLIEAVKCKEEEKIQSEWNDWINDAKIPSALGIETSGDLQSAIRGCLELLQELQMKKAFVDDKLTDEERRANVNKQHVELKQSLDERLTLLETALRDYNLFKDLTAAENSWLLELEQKLQLWSRPAVDAEEISAKQDELESFLRERDEGSGRSQLEEVAESLVQRQLMTVAVQNSLHDVRTRRKDLIEKSESVQQSLEKASARAQESEQQYLTLLDRISSLQQLPAIIQTDEHARDIASQIEKEVATDRESMTQLRDQVQVLLSEGNQLAADRLSQQLQLLESKFEEVLRELQAEGLLLETFTQATLSVSSPVQPRAASSVPDKSLHAGETAVEKRASMEVSDRVEELSARLSATGERAKELSLEAAHPAHVSDKLSRCLVVYRELSEVKATIESTLASGRRLVKEKISTQPHTLSSKLDDLKALYNQLGSDVTVRRSDLERGVQQSRKLERDMAAAEKLLAATEKTLAVSADTMDPGQHQQHIQYIKVALEELRVKRPLLTGACESYNYLAGLAADGGFTEIQNALEELGKRWEKCTALLMDAKHAYDAVEEQKEGEMSEYILHLADIKAWLEGTEQKLAQEQNTSDRAALLKVLSEEVVQYQSAVEAIKTASASHILHGTLYGDKLEPELRDISRRWENINAQVKRKLDERQQVLETHEEVGSGTGERTSPLHQESQLSSFSTSDPKSRQGSQSCDVKTIMTSDFIPSTVKTYSTKMETVLNSPRLDSSTDAETGAALKNAETEAALKHNTSAFAKSRLQPLKQPWNVLQSKRQFSVPKFPNKDPTSFDPNSTDHSVEGSPVRPRKRKVIDKDADADNLDDLIASLKRVAEREMKPNVFERIKKKASSRNIPVESFLVEKLSLLNMPKRSELDDDDLESLCSVDTDMAPASETSRDLECTYSDLESVNESVSSRDLLSTTGGVTPLPPEVYLAETSKLYAKLAPESETENYRSEAVIKLTSNDKLSSTPLKNRKLNSAEKVHVKGEYSTKFDLLPVEKLEAMIAELDQVISDTDSNDGDTAEPRVAEGKPGESRTELIPPGKDISHSREQEARSTGDTKQSTELATKKKHENPSSVSLSSVRTSESITTKVKFAKPEFVRSRSVDSSYLCDKSSSNVIFIPSSETFYPPIPENATFVTLHSRPTSEESLASRKCQENFNRNGERNIILFKNSSEKQEKMQKEMLQRSSSETAATEASIVASRESPSSVRSTVVDIVSSACLSSSTSVTTTTKTSTYLSALSDDVLDTSQYLEKVAALVDKIAAVRMKAQVVPVVSQASNNAMALEQEVGALDPEVAAAISFGESLILSPRLEDTDNIKSAIRNSLEDLKATWSQLKAQTQVVKAESELVTKELGGSSERVNDLVSWLNDFNKRLHLLDTDYSLLPTLERELSAKRSAVDELNTTAALLTKYRHQQLLPSLAVVNSRWTEITALLERYRQQGASDPSCRLRSQAGSPSVVPDYVASVNKVRENVSSIARQMTPHKHAYQALNVQQNEIRKLQLRLAETKELVERVEDERSVAIKSATGNAQQTDQVRRITDKLRQEWSQVNRSVNEWHASLAERQATWHSLQSSLTGFTQWLSETEDRLRVSQDEPLTQAKLTQKELEKQVTLKHRVSQKVQELCTEVMEGLPASERGILQQRLDGALQRWRAILHELAARRNRIASEGGGGSQYESISGWLQQAHALLSTPVNVTDESAVAAHTTMVQNHVSELNSKKQLVKTLQDVQPALVSQTQVAELQTELDKLSQALPDYQNALETKLSVIRNLLDGSEELYRWTEKIRLQALAPGNADDLSKATQEPLALVRQMQRELEDKLVTYETLDSTYWVLANDAESKGLPVDSTLKKRMSIIDSRLKVLPDQLSTARDLIARQPDGSDAAHDAALVLQNTIYFEENRSVVDNKGLMTPPSPLLRSTRPPQGSSPSYIMASLDKSILQIRDWLTVVEQMCRQQTVVVGDLDDIRSMTEKQKNVLRELESKKPQLDDLVASADGLKDDAKSKTQQPQQAATTNEAAIYQFPSQARLFDHLRTCFKVAKLREHWDETSSAVLARKTQLDAMLSDSHKLETKRAEVEAWLTRMEHRLERSSMTVGLAPHMLDQQIRDQKGQQAEVQQYKHQMELLNQQTQRLITIYQHDDTRHLRRRGDALNARFNNLQANLAMRGKALHGAMNSTSNFDKALEKFFGWLSEAEASSNSADLDADNTQASTGSLGHRRDHGRHVATVKDLQSEIESHKDVVASLNATGQKLLGTLENQDEALMLHRRLEEMNTRWNTLKPRSIAIRSRLEGNSESWNSLLLSLRELIEWVIRKDTELTAIGPLSGDLPTLAKLESDLVSFRRVLDEKQPVVESNLKSGRQLIASEPPLSDTSDSEAGRDMDGDARRHGEESARELTRAVRREVAKLSEKWAALRERAAAVASNVALAHKKLGVLQKTLEEVEGRLDAAENTVSSWGPVPQDPNLADQHVHNVTKFREGLSDLQRGVDDVNDQAARFSAHNIPLAADNSTRLHRLNSRWKNFEGAVNDRWRQVAGRSREVTPLTAAQLGSSVSSPWERAIATNKVPYYINHAQETTYWDHPEMMSLFDALADLNHIKFSAYRTAAKLRALQKKLALDQANLQLVTDVFDEHGLRGQNDRLIEVSDMVVVLSTLYSRIASDQPEINTNLTTDLCLNWLLNVYDSQRTGQMRVLSFRVGLVCLCKGHLEEKYRYVFRLIADPNRLVDQRKLGLLLHDCVQVPRQLGEVAAFGGSNIEPSVRSCFTKAGKDRDTIEAVHFLSWVQQEPQSLVWLAVLHRVAASEQIQHQVKCNICKTCPIVGLRYRCLKCIGFDMCQQCFFEGRSSKSHKITHPMHEYCSATTAGDEVKDFTKALKNKFKSKRALQKHAKKGYLPVQTVLEGDPLESPSPSPQHGVSSSQDMHNRLEQYASRLAEVELRTNSNSTPDSEDEHGLIAQYCQSLSSGDGAALPVPRSPLQVMAAVDADQKDELEQMIRELEEENQALQAEYEQLRLQQEPSDSPSQSSGGSPLRSEAEMLAEARLLRQHKGRLEARMTILEQHNQQLEAQLHRLRQLLQQNGGSSMNKSGTLQTKSVTASQLATDSPAKVNGHSSQGGASTSSYEGLDQVSEYVRPPPPPMGNVAHVGNLFSRAGDLERAVGNLVATVTLDQERDSLSRHASESRDEPFPVLPQQDHEIEQYDNNPMPAEKDR</sequence>
<feature type="region of interest" description="Disordered" evidence="15">
    <location>
        <begin position="4474"/>
        <end position="4516"/>
    </location>
</feature>
<dbReference type="PROSITE" id="PS50021">
    <property type="entry name" value="CH"/>
    <property type="match status" value="2"/>
</dbReference>
<dbReference type="Proteomes" id="UP000694843">
    <property type="component" value="Unplaced"/>
</dbReference>
<keyword evidence="12" id="KW-0206">Cytoskeleton</keyword>
<feature type="coiled-coil region" evidence="14">
    <location>
        <begin position="1751"/>
        <end position="1778"/>
    </location>
</feature>
<evidence type="ECO:0000256" key="13">
    <source>
        <dbReference type="PROSITE-ProRule" id="PRU00228"/>
    </source>
</evidence>
<dbReference type="GO" id="GO:0003779">
    <property type="term" value="F:actin binding"/>
    <property type="evidence" value="ECO:0007669"/>
    <property type="project" value="UniProtKB-KW"/>
</dbReference>
<evidence type="ECO:0000256" key="8">
    <source>
        <dbReference type="ARBA" id="ARBA00022833"/>
    </source>
</evidence>
<evidence type="ECO:0000256" key="15">
    <source>
        <dbReference type="SAM" id="MobiDB-lite"/>
    </source>
</evidence>
<feature type="region of interest" description="Disordered" evidence="15">
    <location>
        <begin position="772"/>
        <end position="844"/>
    </location>
</feature>
<feature type="region of interest" description="Disordered" evidence="15">
    <location>
        <begin position="4384"/>
        <end position="4444"/>
    </location>
</feature>
<feature type="compositionally biased region" description="Basic and acidic residues" evidence="15">
    <location>
        <begin position="2334"/>
        <end position="2348"/>
    </location>
</feature>
<feature type="compositionally biased region" description="Basic and acidic residues" evidence="15">
    <location>
        <begin position="4474"/>
        <end position="4491"/>
    </location>
</feature>
<organism evidence="19 20">
    <name type="scientific">Hyalella azteca</name>
    <name type="common">Amphipod</name>
    <dbReference type="NCBI Taxonomy" id="294128"/>
    <lineage>
        <taxon>Eukaryota</taxon>
        <taxon>Metazoa</taxon>
        <taxon>Ecdysozoa</taxon>
        <taxon>Arthropoda</taxon>
        <taxon>Crustacea</taxon>
        <taxon>Multicrustacea</taxon>
        <taxon>Malacostraca</taxon>
        <taxon>Eumalacostraca</taxon>
        <taxon>Peracarida</taxon>
        <taxon>Amphipoda</taxon>
        <taxon>Senticaudata</taxon>
        <taxon>Talitrida</taxon>
        <taxon>Talitroidea</taxon>
        <taxon>Hyalellidae</taxon>
        <taxon>Hyalella</taxon>
    </lineage>
</organism>